<keyword evidence="2" id="KW-1015">Disulfide bond</keyword>
<dbReference type="PROSITE" id="PS00139">
    <property type="entry name" value="THIOL_PROTEASE_CYS"/>
    <property type="match status" value="1"/>
</dbReference>
<evidence type="ECO:0008006" key="6">
    <source>
        <dbReference type="Google" id="ProtNLM"/>
    </source>
</evidence>
<dbReference type="InterPro" id="IPR039417">
    <property type="entry name" value="Peptidase_C1A_papain-like"/>
</dbReference>
<dbReference type="Pfam" id="PF08246">
    <property type="entry name" value="Inhibitor_I29"/>
    <property type="match status" value="1"/>
</dbReference>
<dbReference type="CDD" id="cd02248">
    <property type="entry name" value="Peptidase_C1A"/>
    <property type="match status" value="1"/>
</dbReference>
<dbReference type="FunFam" id="3.90.70.10:FF:000039">
    <property type="entry name" value="Cysteine proteinase 2, putative"/>
    <property type="match status" value="1"/>
</dbReference>
<organism evidence="5">
    <name type="scientific">viral metagenome</name>
    <dbReference type="NCBI Taxonomy" id="1070528"/>
    <lineage>
        <taxon>unclassified sequences</taxon>
        <taxon>metagenomes</taxon>
        <taxon>organismal metagenomes</taxon>
    </lineage>
</organism>
<dbReference type="SMART" id="SM00645">
    <property type="entry name" value="Pept_C1"/>
    <property type="match status" value="1"/>
</dbReference>
<reference evidence="5" key="1">
    <citation type="journal article" date="2020" name="Nature">
        <title>Giant virus diversity and host interactions through global metagenomics.</title>
        <authorList>
            <person name="Schulz F."/>
            <person name="Roux S."/>
            <person name="Paez-Espino D."/>
            <person name="Jungbluth S."/>
            <person name="Walsh D.A."/>
            <person name="Denef V.J."/>
            <person name="McMahon K.D."/>
            <person name="Konstantinidis K.T."/>
            <person name="Eloe-Fadrosh E.A."/>
            <person name="Kyrpides N.C."/>
            <person name="Woyke T."/>
        </authorList>
    </citation>
    <scope>NUCLEOTIDE SEQUENCE</scope>
    <source>
        <strain evidence="5">GVMAG-M-3300021185-45</strain>
    </source>
</reference>
<dbReference type="Pfam" id="PF00112">
    <property type="entry name" value="Peptidase_C1"/>
    <property type="match status" value="1"/>
</dbReference>
<proteinExistence type="inferred from homology"/>
<dbReference type="SUPFAM" id="SSF54001">
    <property type="entry name" value="Cysteine proteinases"/>
    <property type="match status" value="1"/>
</dbReference>
<dbReference type="GO" id="GO:0008234">
    <property type="term" value="F:cysteine-type peptidase activity"/>
    <property type="evidence" value="ECO:0007669"/>
    <property type="project" value="InterPro"/>
</dbReference>
<evidence type="ECO:0000256" key="1">
    <source>
        <dbReference type="ARBA" id="ARBA00008455"/>
    </source>
</evidence>
<comment type="similarity">
    <text evidence="1">Belongs to the peptidase C1 family.</text>
</comment>
<dbReference type="InterPro" id="IPR000169">
    <property type="entry name" value="Pept_cys_AS"/>
</dbReference>
<dbReference type="InterPro" id="IPR013201">
    <property type="entry name" value="Prot_inhib_I29"/>
</dbReference>
<dbReference type="GO" id="GO:0006508">
    <property type="term" value="P:proteolysis"/>
    <property type="evidence" value="ECO:0007669"/>
    <property type="project" value="InterPro"/>
</dbReference>
<dbReference type="EMBL" id="MN739434">
    <property type="protein sequence ID" value="QHT04548.1"/>
    <property type="molecule type" value="Genomic_DNA"/>
</dbReference>
<dbReference type="AlphaFoldDB" id="A0A6C0CIX9"/>
<accession>A0A6C0CIX9</accession>
<evidence type="ECO:0000313" key="5">
    <source>
        <dbReference type="EMBL" id="QHT04548.1"/>
    </source>
</evidence>
<dbReference type="PROSITE" id="PS00640">
    <property type="entry name" value="THIOL_PROTEASE_ASN"/>
    <property type="match status" value="1"/>
</dbReference>
<name>A0A6C0CIX9_9ZZZZ</name>
<protein>
    <recommendedName>
        <fullName evidence="6">Peptidase C1A papain C-terminal domain-containing protein</fullName>
    </recommendedName>
</protein>
<dbReference type="Gene3D" id="3.90.70.10">
    <property type="entry name" value="Cysteine proteinases"/>
    <property type="match status" value="1"/>
</dbReference>
<evidence type="ECO:0000259" key="3">
    <source>
        <dbReference type="SMART" id="SM00645"/>
    </source>
</evidence>
<evidence type="ECO:0000256" key="2">
    <source>
        <dbReference type="ARBA" id="ARBA00023157"/>
    </source>
</evidence>
<dbReference type="InterPro" id="IPR013128">
    <property type="entry name" value="Peptidase_C1A"/>
</dbReference>
<dbReference type="InterPro" id="IPR025661">
    <property type="entry name" value="Pept_asp_AS"/>
</dbReference>
<dbReference type="InterPro" id="IPR025660">
    <property type="entry name" value="Pept_his_AS"/>
</dbReference>
<feature type="domain" description="Peptidase C1A papain C-terminal" evidence="3">
    <location>
        <begin position="112"/>
        <end position="328"/>
    </location>
</feature>
<dbReference type="PRINTS" id="PR00705">
    <property type="entry name" value="PAPAIN"/>
</dbReference>
<dbReference type="InterPro" id="IPR000668">
    <property type="entry name" value="Peptidase_C1A_C"/>
</dbReference>
<dbReference type="SMART" id="SM00848">
    <property type="entry name" value="Inhibitor_I29"/>
    <property type="match status" value="1"/>
</dbReference>
<sequence>MYMFFNGITTLMLLATATAFNSTDQHWSRFQNFIHKFEKNYDSLGEFEKRFDIFKSNMEYVFEQNSKNQGFTLGVTPFADITEEEFASFRGFRVTGPFSTGCSAFKSLGDSVPDSYDWRSHNAVTPVKDQGQCGSCWSFSATGAMEGAWAIAKGELVSLSEQQLVDCAAGRPYGNHGCNGGLMDGAFQYAIDSGMCSEEQYSYTAKGGDCEKCDPVVEISSCVDVTKNNQLDLKEAVSRGPVSIAIEADTKTFQLYTGGVLTSSACGTNLDHGVLIVGYGAESGTEYWLVKNSWGPSWGDNGYIKIERSDSTNDPGVCGIAMQPSYPVV</sequence>
<dbReference type="InterPro" id="IPR038765">
    <property type="entry name" value="Papain-like_cys_pep_sf"/>
</dbReference>
<dbReference type="PROSITE" id="PS00639">
    <property type="entry name" value="THIOL_PROTEASE_HIS"/>
    <property type="match status" value="1"/>
</dbReference>
<evidence type="ECO:0000259" key="4">
    <source>
        <dbReference type="SMART" id="SM00848"/>
    </source>
</evidence>
<feature type="domain" description="Cathepsin propeptide inhibitor" evidence="4">
    <location>
        <begin position="30"/>
        <end position="86"/>
    </location>
</feature>
<dbReference type="PANTHER" id="PTHR12411">
    <property type="entry name" value="CYSTEINE PROTEASE FAMILY C1-RELATED"/>
    <property type="match status" value="1"/>
</dbReference>